<keyword evidence="2" id="KW-1185">Reference proteome</keyword>
<reference evidence="1 2" key="1">
    <citation type="submission" date="2019-03" db="EMBL/GenBank/DDBJ databases">
        <title>Genomic Encyclopedia of Type Strains, Phase IV (KMG-IV): sequencing the most valuable type-strain genomes for metagenomic binning, comparative biology and taxonomic classification.</title>
        <authorList>
            <person name="Goeker M."/>
        </authorList>
    </citation>
    <scope>NUCLEOTIDE SEQUENCE [LARGE SCALE GENOMIC DNA]</scope>
    <source>
        <strain evidence="1 2">DSM 15969</strain>
    </source>
</reference>
<dbReference type="EMBL" id="SLUI01000009">
    <property type="protein sequence ID" value="TCL36078.1"/>
    <property type="molecule type" value="Genomic_DNA"/>
</dbReference>
<dbReference type="PANTHER" id="PTHR12224:SF0">
    <property type="entry name" value="BETA-1,4-MANNOSYL-GLYCOPROTEIN 4-BETA-N-ACETYLGLUCOSAMINYLTRANSFERASE"/>
    <property type="match status" value="1"/>
</dbReference>
<gene>
    <name evidence="1" type="ORF">EV210_10927</name>
</gene>
<dbReference type="InterPro" id="IPR006813">
    <property type="entry name" value="Glyco_trans_17"/>
</dbReference>
<proteinExistence type="predicted"/>
<dbReference type="GO" id="GO:0003830">
    <property type="term" value="F:beta-1,4-mannosylglycoprotein 4-beta-N-acetylglucosaminyltransferase activity"/>
    <property type="evidence" value="ECO:0007669"/>
    <property type="project" value="InterPro"/>
</dbReference>
<dbReference type="GO" id="GO:0016020">
    <property type="term" value="C:membrane"/>
    <property type="evidence" value="ECO:0007669"/>
    <property type="project" value="InterPro"/>
</dbReference>
<accession>A0A4R1PWP5</accession>
<name>A0A4R1PWP5_9FIRM</name>
<dbReference type="GO" id="GO:0006044">
    <property type="term" value="P:N-acetylglucosamine metabolic process"/>
    <property type="evidence" value="ECO:0007669"/>
    <property type="project" value="TreeGrafter"/>
</dbReference>
<dbReference type="PANTHER" id="PTHR12224">
    <property type="entry name" value="BETA-1,4-MANNOSYL-GLYCOPROTEIN BETA-1,4-N-ACETYLGLUCOSAMINYL-TRANSFERASE"/>
    <property type="match status" value="1"/>
</dbReference>
<dbReference type="OrthoDB" id="1997677at2"/>
<protein>
    <submittedName>
        <fullName evidence="1">Beta-1,4-mannosyl-glycoprotein beta-1,4-N-acetylglucosaminyltransferase</fullName>
    </submittedName>
</protein>
<sequence length="312" mass="36884">MNIALSKKYGMVIIIKIYDCFTFFNEFELLELRLNLLNNVVDYFVLVESNKTFKNENKEYYFEKNQDKFKDYLDKIIHIKVNDMPDYDPDDEWRLEVYQRNCIMRGLNNTSPDDIVLISDVDEIPKPNILELLNKNKSDIIFASRNRVQHNIVQVIKFLPDSLFKSHGIKLLDRTPLALEQDLFYYFVNCRSKGKWSGTVITKAKNLSTPQQLRHRRSKFPRIKNSGWHFSYLGGVNKIVLKLNSIITETNVDAYSGEYINNCIANGLDIYGREGSEFEYEFIDIDEVEPAQMQDLVQKYSYLYFDYQKRED</sequence>
<keyword evidence="1" id="KW-0808">Transferase</keyword>
<keyword evidence="1" id="KW-0328">Glycosyltransferase</keyword>
<organism evidence="1 2">
    <name type="scientific">Anaerospora hongkongensis</name>
    <dbReference type="NCBI Taxonomy" id="244830"/>
    <lineage>
        <taxon>Bacteria</taxon>
        <taxon>Bacillati</taxon>
        <taxon>Bacillota</taxon>
        <taxon>Negativicutes</taxon>
        <taxon>Selenomonadales</taxon>
        <taxon>Sporomusaceae</taxon>
        <taxon>Anaerospora</taxon>
    </lineage>
</organism>
<dbReference type="Pfam" id="PF04724">
    <property type="entry name" value="Glyco_transf_17"/>
    <property type="match status" value="1"/>
</dbReference>
<dbReference type="Proteomes" id="UP000295063">
    <property type="component" value="Unassembled WGS sequence"/>
</dbReference>
<evidence type="ECO:0000313" key="2">
    <source>
        <dbReference type="Proteomes" id="UP000295063"/>
    </source>
</evidence>
<evidence type="ECO:0000313" key="1">
    <source>
        <dbReference type="EMBL" id="TCL36078.1"/>
    </source>
</evidence>
<dbReference type="RefSeq" id="WP_132081669.1">
    <property type="nucleotide sequence ID" value="NZ_SLUI01000009.1"/>
</dbReference>
<dbReference type="AlphaFoldDB" id="A0A4R1PWP5"/>
<comment type="caution">
    <text evidence="1">The sequence shown here is derived from an EMBL/GenBank/DDBJ whole genome shotgun (WGS) entry which is preliminary data.</text>
</comment>